<evidence type="ECO:0000256" key="1">
    <source>
        <dbReference type="SAM" id="MobiDB-lite"/>
    </source>
</evidence>
<accession>A0AA35PUI6</accession>
<reference evidence="2" key="1">
    <citation type="submission" date="2022-12" db="EMBL/GenBank/DDBJ databases">
        <authorList>
            <person name="Alioto T."/>
            <person name="Alioto T."/>
            <person name="Gomez Garrido J."/>
        </authorList>
    </citation>
    <scope>NUCLEOTIDE SEQUENCE</scope>
</reference>
<protein>
    <submittedName>
        <fullName evidence="2">Uncharacterized protein</fullName>
    </submittedName>
</protein>
<dbReference type="EMBL" id="OX395143">
    <property type="protein sequence ID" value="CAI5797287.1"/>
    <property type="molecule type" value="Genomic_DNA"/>
</dbReference>
<evidence type="ECO:0000313" key="2">
    <source>
        <dbReference type="EMBL" id="CAI5797287.1"/>
    </source>
</evidence>
<gene>
    <name evidence="2" type="ORF">PODLI_1B036052</name>
</gene>
<sequence length="105" mass="11810">MSSPITQEKHCQRTPSQQTFHLEVAWKSKTEGEIESGSNNVSRGTLALGPTMMADVECAWPIHLFGLCHASDAECQTGDPLPTKKCKTKRKRFHTNQQQEEEKLL</sequence>
<evidence type="ECO:0000313" key="3">
    <source>
        <dbReference type="Proteomes" id="UP001178461"/>
    </source>
</evidence>
<proteinExistence type="predicted"/>
<name>A0AA35PUI6_9SAUR</name>
<feature type="region of interest" description="Disordered" evidence="1">
    <location>
        <begin position="86"/>
        <end position="105"/>
    </location>
</feature>
<dbReference type="AlphaFoldDB" id="A0AA35PUI6"/>
<organism evidence="2 3">
    <name type="scientific">Podarcis lilfordi</name>
    <name type="common">Lilford's wall lizard</name>
    <dbReference type="NCBI Taxonomy" id="74358"/>
    <lineage>
        <taxon>Eukaryota</taxon>
        <taxon>Metazoa</taxon>
        <taxon>Chordata</taxon>
        <taxon>Craniata</taxon>
        <taxon>Vertebrata</taxon>
        <taxon>Euteleostomi</taxon>
        <taxon>Lepidosauria</taxon>
        <taxon>Squamata</taxon>
        <taxon>Bifurcata</taxon>
        <taxon>Unidentata</taxon>
        <taxon>Episquamata</taxon>
        <taxon>Laterata</taxon>
        <taxon>Lacertibaenia</taxon>
        <taxon>Lacertidae</taxon>
        <taxon>Podarcis</taxon>
    </lineage>
</organism>
<keyword evidence="3" id="KW-1185">Reference proteome</keyword>
<dbReference type="Proteomes" id="UP001178461">
    <property type="component" value="Chromosome 16"/>
</dbReference>